<keyword evidence="4 5" id="KW-0472">Membrane</keyword>
<organism evidence="8 11">
    <name type="scientific">Didymodactylos carnosus</name>
    <dbReference type="NCBI Taxonomy" id="1234261"/>
    <lineage>
        <taxon>Eukaryota</taxon>
        <taxon>Metazoa</taxon>
        <taxon>Spiralia</taxon>
        <taxon>Gnathifera</taxon>
        <taxon>Rotifera</taxon>
        <taxon>Eurotatoria</taxon>
        <taxon>Bdelloidea</taxon>
        <taxon>Philodinida</taxon>
        <taxon>Philodinidae</taxon>
        <taxon>Didymodactylos</taxon>
    </lineage>
</organism>
<dbReference type="InterPro" id="IPR023395">
    <property type="entry name" value="MCP_dom_sf"/>
</dbReference>
<dbReference type="Proteomes" id="UP000677228">
    <property type="component" value="Unassembled WGS sequence"/>
</dbReference>
<evidence type="ECO:0000256" key="1">
    <source>
        <dbReference type="ARBA" id="ARBA00004141"/>
    </source>
</evidence>
<comment type="similarity">
    <text evidence="2 6">Belongs to the mitochondrial carrier (TC 2.A.29) family.</text>
</comment>
<dbReference type="OrthoDB" id="1924968at2759"/>
<evidence type="ECO:0000313" key="7">
    <source>
        <dbReference type="EMBL" id="CAF0920484.1"/>
    </source>
</evidence>
<dbReference type="PANTHER" id="PTHR46181">
    <property type="entry name" value="MITOCHONDRIAL GLYCINE TRANSPORTER"/>
    <property type="match status" value="1"/>
</dbReference>
<dbReference type="GO" id="GO:0015187">
    <property type="term" value="F:glycine transmembrane transporter activity"/>
    <property type="evidence" value="ECO:0007669"/>
    <property type="project" value="TreeGrafter"/>
</dbReference>
<evidence type="ECO:0000256" key="4">
    <source>
        <dbReference type="ARBA" id="ARBA00023136"/>
    </source>
</evidence>
<keyword evidence="3 5" id="KW-0812">Transmembrane</keyword>
<dbReference type="GO" id="GO:0016020">
    <property type="term" value="C:membrane"/>
    <property type="evidence" value="ECO:0007669"/>
    <property type="project" value="UniProtKB-SubCell"/>
</dbReference>
<evidence type="ECO:0000256" key="3">
    <source>
        <dbReference type="ARBA" id="ARBA00022692"/>
    </source>
</evidence>
<dbReference type="InterPro" id="IPR018108">
    <property type="entry name" value="MCP_transmembrane"/>
</dbReference>
<feature type="repeat" description="Solcar" evidence="5">
    <location>
        <begin position="147"/>
        <end position="227"/>
    </location>
</feature>
<dbReference type="EMBL" id="CAJNOQ010002810">
    <property type="protein sequence ID" value="CAF0980001.1"/>
    <property type="molecule type" value="Genomic_DNA"/>
</dbReference>
<dbReference type="SUPFAM" id="SSF103506">
    <property type="entry name" value="Mitochondrial carrier"/>
    <property type="match status" value="1"/>
</dbReference>
<dbReference type="Proteomes" id="UP000681722">
    <property type="component" value="Unassembled WGS sequence"/>
</dbReference>
<feature type="repeat" description="Solcar" evidence="5">
    <location>
        <begin position="48"/>
        <end position="132"/>
    </location>
</feature>
<dbReference type="GO" id="GO:1904983">
    <property type="term" value="P:glycine import into mitochondrion"/>
    <property type="evidence" value="ECO:0007669"/>
    <property type="project" value="TreeGrafter"/>
</dbReference>
<evidence type="ECO:0000256" key="5">
    <source>
        <dbReference type="PROSITE-ProRule" id="PRU00282"/>
    </source>
</evidence>
<dbReference type="Proteomes" id="UP000682733">
    <property type="component" value="Unassembled WGS sequence"/>
</dbReference>
<dbReference type="PANTHER" id="PTHR46181:SF3">
    <property type="entry name" value="MITOCHONDRIAL GLYCINE TRANSPORTER"/>
    <property type="match status" value="1"/>
</dbReference>
<evidence type="ECO:0000313" key="8">
    <source>
        <dbReference type="EMBL" id="CAF0980001.1"/>
    </source>
</evidence>
<dbReference type="EMBL" id="CAJNOK010003943">
    <property type="protein sequence ID" value="CAF0920484.1"/>
    <property type="molecule type" value="Genomic_DNA"/>
</dbReference>
<comment type="subcellular location">
    <subcellularLocation>
        <location evidence="1">Membrane</location>
        <topology evidence="1">Multi-pass membrane protein</topology>
    </subcellularLocation>
</comment>
<dbReference type="EMBL" id="CAJOBA010003944">
    <property type="protein sequence ID" value="CAF3697990.1"/>
    <property type="molecule type" value="Genomic_DNA"/>
</dbReference>
<dbReference type="Pfam" id="PF00153">
    <property type="entry name" value="Mito_carr"/>
    <property type="match status" value="2"/>
</dbReference>
<dbReference type="Gene3D" id="1.50.40.10">
    <property type="entry name" value="Mitochondrial carrier domain"/>
    <property type="match status" value="1"/>
</dbReference>
<dbReference type="Proteomes" id="UP000663829">
    <property type="component" value="Unassembled WGS sequence"/>
</dbReference>
<dbReference type="PROSITE" id="PS50920">
    <property type="entry name" value="SOLCAR"/>
    <property type="match status" value="2"/>
</dbReference>
<evidence type="ECO:0000256" key="6">
    <source>
        <dbReference type="RuleBase" id="RU000488"/>
    </source>
</evidence>
<evidence type="ECO:0000313" key="9">
    <source>
        <dbReference type="EMBL" id="CAF3697990.1"/>
    </source>
</evidence>
<sequence>MSLSSQSSYSLYPFFAGSASALITTTLYQPLDYLKTQVQEPKTELKHQTVPINMCCGAFARGAADLIIFPFTLIKTRLESSRYAEMTMTNVMQNVYKNNGWKGFYIGLLPTLGRDLPFSGLYYMCYRKLKDKFDSDPNIQVIKWLPAQVLITTAAGITATFLTHPADVVKTYRQIAPTEYKTVYSTIKAITKKHGILEFGRGFGLRAFRRTLVAATAWTIYETISRLR</sequence>
<proteinExistence type="inferred from homology"/>
<keyword evidence="11" id="KW-1185">Reference proteome</keyword>
<evidence type="ECO:0000313" key="11">
    <source>
        <dbReference type="Proteomes" id="UP000663829"/>
    </source>
</evidence>
<name>A0A814F9Y6_9BILA</name>
<dbReference type="EMBL" id="CAJOBC010002810">
    <property type="protein sequence ID" value="CAF3752603.1"/>
    <property type="molecule type" value="Genomic_DNA"/>
</dbReference>
<comment type="caution">
    <text evidence="8">The sequence shown here is derived from an EMBL/GenBank/DDBJ whole genome shotgun (WGS) entry which is preliminary data.</text>
</comment>
<keyword evidence="6" id="KW-0813">Transport</keyword>
<dbReference type="AlphaFoldDB" id="A0A814F9Y6"/>
<evidence type="ECO:0000313" key="10">
    <source>
        <dbReference type="EMBL" id="CAF3752603.1"/>
    </source>
</evidence>
<reference evidence="8" key="1">
    <citation type="submission" date="2021-02" db="EMBL/GenBank/DDBJ databases">
        <authorList>
            <person name="Nowell W R."/>
        </authorList>
    </citation>
    <scope>NUCLEOTIDE SEQUENCE</scope>
</reference>
<gene>
    <name evidence="8" type="ORF">GPM918_LOCUS12696</name>
    <name evidence="7" type="ORF">OVA965_LOCUS10593</name>
    <name evidence="10" type="ORF">SRO942_LOCUS12696</name>
    <name evidence="9" type="ORF">TMI583_LOCUS10590</name>
</gene>
<protein>
    <submittedName>
        <fullName evidence="8">Uncharacterized protein</fullName>
    </submittedName>
</protein>
<accession>A0A814F9Y6</accession>
<dbReference type="GO" id="GO:0005739">
    <property type="term" value="C:mitochondrion"/>
    <property type="evidence" value="ECO:0007669"/>
    <property type="project" value="TreeGrafter"/>
</dbReference>
<evidence type="ECO:0000256" key="2">
    <source>
        <dbReference type="ARBA" id="ARBA00006375"/>
    </source>
</evidence>